<dbReference type="Proteomes" id="UP001194468">
    <property type="component" value="Unassembled WGS sequence"/>
</dbReference>
<dbReference type="GO" id="GO:0016787">
    <property type="term" value="F:hydrolase activity"/>
    <property type="evidence" value="ECO:0007669"/>
    <property type="project" value="UniProtKB-KW"/>
</dbReference>
<keyword evidence="3" id="KW-0067">ATP-binding</keyword>
<evidence type="ECO:0000256" key="1">
    <source>
        <dbReference type="ARBA" id="ARBA00005446"/>
    </source>
</evidence>
<dbReference type="SUPFAM" id="SSF52540">
    <property type="entry name" value="P-loop containing nucleoside triphosphate hydrolases"/>
    <property type="match status" value="1"/>
</dbReference>
<dbReference type="SMART" id="SM00487">
    <property type="entry name" value="DEXDc"/>
    <property type="match status" value="1"/>
</dbReference>
<comment type="catalytic activity">
    <reaction evidence="4">
        <text>Couples ATP hydrolysis with the unwinding of duplex DNA by translocating in the 3'-5' direction.</text>
        <dbReference type="EC" id="5.6.2.4"/>
    </reaction>
</comment>
<evidence type="ECO:0000256" key="2">
    <source>
        <dbReference type="ARBA" id="ARBA00022741"/>
    </source>
</evidence>
<sequence length="388" mass="44439">MSLPLPEDFSPSLSVIRERAKVVFNKTPCLWQLKIAEAFLKHDRDIVCIAGTGMGKTLSFWLPLLLRPTGIQIVITPLNQLGRQNVESLRNAGIQSIAINAETATRENFRAIENLEYRAIIVSPEQLMKPGGGFEKLLRSPDFVSHIVGFIFDEAHCIASWGEFRPEYRELHRLHYILAHRVPYMITSATLTPDTLTEIKKGLHVRTSNLVTVHTSTDRPNIYLCIRKINHTLSTYADLGFLIPEDHKDGVPSPVPPKFLIFFDDIQDSINAAKFLRNRLPPHARDKIKWFNSDMTTEFKETEVKALIAGDTWGFCTTESFGMGMDIPDICLVIQWRASCSLSTIWQRWGRAARNRDKQGMAILFAEKEYFDDVRETKRQRQEARKRK</sequence>
<dbReference type="GO" id="GO:0005694">
    <property type="term" value="C:chromosome"/>
    <property type="evidence" value="ECO:0007669"/>
    <property type="project" value="TreeGrafter"/>
</dbReference>
<keyword evidence="9" id="KW-1185">Reference proteome</keyword>
<evidence type="ECO:0000256" key="4">
    <source>
        <dbReference type="ARBA" id="ARBA00034617"/>
    </source>
</evidence>
<comment type="similarity">
    <text evidence="1">Belongs to the helicase family. RecQ subfamily.</text>
</comment>
<evidence type="ECO:0000259" key="7">
    <source>
        <dbReference type="PROSITE" id="PS51194"/>
    </source>
</evidence>
<dbReference type="PANTHER" id="PTHR13710:SF120">
    <property type="entry name" value="BIFUNCTIONAL 3'-5' EXONUCLEASE_ATP-DEPENDENT HELICASE WRN"/>
    <property type="match status" value="1"/>
</dbReference>
<feature type="non-terminal residue" evidence="8">
    <location>
        <position position="1"/>
    </location>
</feature>
<dbReference type="EMBL" id="WHUW01000003">
    <property type="protein sequence ID" value="KAF8448812.1"/>
    <property type="molecule type" value="Genomic_DNA"/>
</dbReference>
<protein>
    <recommendedName>
        <fullName evidence="5">DNA 3'-5' helicase</fullName>
        <ecNumber evidence="5">5.6.2.4</ecNumber>
    </recommendedName>
</protein>
<dbReference type="GO" id="GO:0005524">
    <property type="term" value="F:ATP binding"/>
    <property type="evidence" value="ECO:0007669"/>
    <property type="project" value="UniProtKB-KW"/>
</dbReference>
<evidence type="ECO:0000313" key="9">
    <source>
        <dbReference type="Proteomes" id="UP001194468"/>
    </source>
</evidence>
<dbReference type="AlphaFoldDB" id="A0AAD4GK33"/>
<dbReference type="Gene3D" id="3.40.50.300">
    <property type="entry name" value="P-loop containing nucleotide triphosphate hydrolases"/>
    <property type="match status" value="2"/>
</dbReference>
<dbReference type="Pfam" id="PF00270">
    <property type="entry name" value="DEAD"/>
    <property type="match status" value="1"/>
</dbReference>
<evidence type="ECO:0000313" key="8">
    <source>
        <dbReference type="EMBL" id="KAF8448812.1"/>
    </source>
</evidence>
<dbReference type="GO" id="GO:0005634">
    <property type="term" value="C:nucleus"/>
    <property type="evidence" value="ECO:0007669"/>
    <property type="project" value="TreeGrafter"/>
</dbReference>
<dbReference type="SMART" id="SM00490">
    <property type="entry name" value="HELICc"/>
    <property type="match status" value="1"/>
</dbReference>
<keyword evidence="8" id="KW-0378">Hydrolase</keyword>
<dbReference type="GO" id="GO:0005737">
    <property type="term" value="C:cytoplasm"/>
    <property type="evidence" value="ECO:0007669"/>
    <property type="project" value="TreeGrafter"/>
</dbReference>
<reference evidence="8" key="2">
    <citation type="journal article" date="2020" name="Nat. Commun.">
        <title>Large-scale genome sequencing of mycorrhizal fungi provides insights into the early evolution of symbiotic traits.</title>
        <authorList>
            <person name="Miyauchi S."/>
            <person name="Kiss E."/>
            <person name="Kuo A."/>
            <person name="Drula E."/>
            <person name="Kohler A."/>
            <person name="Sanchez-Garcia M."/>
            <person name="Morin E."/>
            <person name="Andreopoulos B."/>
            <person name="Barry K.W."/>
            <person name="Bonito G."/>
            <person name="Buee M."/>
            <person name="Carver A."/>
            <person name="Chen C."/>
            <person name="Cichocki N."/>
            <person name="Clum A."/>
            <person name="Culley D."/>
            <person name="Crous P.W."/>
            <person name="Fauchery L."/>
            <person name="Girlanda M."/>
            <person name="Hayes R.D."/>
            <person name="Keri Z."/>
            <person name="LaButti K."/>
            <person name="Lipzen A."/>
            <person name="Lombard V."/>
            <person name="Magnuson J."/>
            <person name="Maillard F."/>
            <person name="Murat C."/>
            <person name="Nolan M."/>
            <person name="Ohm R.A."/>
            <person name="Pangilinan J."/>
            <person name="Pereira M.F."/>
            <person name="Perotto S."/>
            <person name="Peter M."/>
            <person name="Pfister S."/>
            <person name="Riley R."/>
            <person name="Sitrit Y."/>
            <person name="Stielow J.B."/>
            <person name="Szollosi G."/>
            <person name="Zifcakova L."/>
            <person name="Stursova M."/>
            <person name="Spatafora J.W."/>
            <person name="Tedersoo L."/>
            <person name="Vaario L.M."/>
            <person name="Yamada A."/>
            <person name="Yan M."/>
            <person name="Wang P."/>
            <person name="Xu J."/>
            <person name="Bruns T."/>
            <person name="Baldrian P."/>
            <person name="Vilgalys R."/>
            <person name="Dunand C."/>
            <person name="Henrissat B."/>
            <person name="Grigoriev I.V."/>
            <person name="Hibbett D."/>
            <person name="Nagy L.G."/>
            <person name="Martin F.M."/>
        </authorList>
    </citation>
    <scope>NUCLEOTIDE SEQUENCE</scope>
    <source>
        <strain evidence="8">BED1</strain>
    </source>
</reference>
<evidence type="ECO:0000256" key="5">
    <source>
        <dbReference type="ARBA" id="ARBA00034808"/>
    </source>
</evidence>
<name>A0AAD4GK33_BOLED</name>
<dbReference type="GO" id="GO:0009378">
    <property type="term" value="F:four-way junction helicase activity"/>
    <property type="evidence" value="ECO:0007669"/>
    <property type="project" value="TreeGrafter"/>
</dbReference>
<feature type="domain" description="Helicase ATP-binding" evidence="6">
    <location>
        <begin position="37"/>
        <end position="209"/>
    </location>
</feature>
<dbReference type="InterPro" id="IPR027417">
    <property type="entry name" value="P-loop_NTPase"/>
</dbReference>
<dbReference type="PANTHER" id="PTHR13710">
    <property type="entry name" value="DNA HELICASE RECQ FAMILY MEMBER"/>
    <property type="match status" value="1"/>
</dbReference>
<dbReference type="InterPro" id="IPR001650">
    <property type="entry name" value="Helicase_C-like"/>
</dbReference>
<gene>
    <name evidence="8" type="ORF">L210DRAFT_3387863</name>
</gene>
<organism evidence="8 9">
    <name type="scientific">Boletus edulis BED1</name>
    <dbReference type="NCBI Taxonomy" id="1328754"/>
    <lineage>
        <taxon>Eukaryota</taxon>
        <taxon>Fungi</taxon>
        <taxon>Dikarya</taxon>
        <taxon>Basidiomycota</taxon>
        <taxon>Agaricomycotina</taxon>
        <taxon>Agaricomycetes</taxon>
        <taxon>Agaricomycetidae</taxon>
        <taxon>Boletales</taxon>
        <taxon>Boletineae</taxon>
        <taxon>Boletaceae</taxon>
        <taxon>Boletoideae</taxon>
        <taxon>Boletus</taxon>
    </lineage>
</organism>
<dbReference type="Pfam" id="PF00271">
    <property type="entry name" value="Helicase_C"/>
    <property type="match status" value="1"/>
</dbReference>
<dbReference type="GO" id="GO:0043138">
    <property type="term" value="F:3'-5' DNA helicase activity"/>
    <property type="evidence" value="ECO:0007669"/>
    <property type="project" value="UniProtKB-EC"/>
</dbReference>
<dbReference type="GO" id="GO:0003676">
    <property type="term" value="F:nucleic acid binding"/>
    <property type="evidence" value="ECO:0007669"/>
    <property type="project" value="InterPro"/>
</dbReference>
<keyword evidence="2" id="KW-0547">Nucleotide-binding</keyword>
<accession>A0AAD4GK33</accession>
<reference evidence="8" key="1">
    <citation type="submission" date="2019-10" db="EMBL/GenBank/DDBJ databases">
        <authorList>
            <consortium name="DOE Joint Genome Institute"/>
            <person name="Kuo A."/>
            <person name="Miyauchi S."/>
            <person name="Kiss E."/>
            <person name="Drula E."/>
            <person name="Kohler A."/>
            <person name="Sanchez-Garcia M."/>
            <person name="Andreopoulos B."/>
            <person name="Barry K.W."/>
            <person name="Bonito G."/>
            <person name="Buee M."/>
            <person name="Carver A."/>
            <person name="Chen C."/>
            <person name="Cichocki N."/>
            <person name="Clum A."/>
            <person name="Culley D."/>
            <person name="Crous P.W."/>
            <person name="Fauchery L."/>
            <person name="Girlanda M."/>
            <person name="Hayes R."/>
            <person name="Keri Z."/>
            <person name="LaButti K."/>
            <person name="Lipzen A."/>
            <person name="Lombard V."/>
            <person name="Magnuson J."/>
            <person name="Maillard F."/>
            <person name="Morin E."/>
            <person name="Murat C."/>
            <person name="Nolan M."/>
            <person name="Ohm R."/>
            <person name="Pangilinan J."/>
            <person name="Pereira M."/>
            <person name="Perotto S."/>
            <person name="Peter M."/>
            <person name="Riley R."/>
            <person name="Sitrit Y."/>
            <person name="Stielow B."/>
            <person name="Szollosi G."/>
            <person name="Zifcakova L."/>
            <person name="Stursova M."/>
            <person name="Spatafora J.W."/>
            <person name="Tedersoo L."/>
            <person name="Vaario L.-M."/>
            <person name="Yamada A."/>
            <person name="Yan M."/>
            <person name="Wang P."/>
            <person name="Xu J."/>
            <person name="Bruns T."/>
            <person name="Baldrian P."/>
            <person name="Vilgalys R."/>
            <person name="Henrissat B."/>
            <person name="Grigoriev I.V."/>
            <person name="Hibbett D."/>
            <person name="Nagy L.G."/>
            <person name="Martin F.M."/>
        </authorList>
    </citation>
    <scope>NUCLEOTIDE SEQUENCE</scope>
    <source>
        <strain evidence="8">BED1</strain>
    </source>
</reference>
<dbReference type="PROSITE" id="PS51192">
    <property type="entry name" value="HELICASE_ATP_BIND_1"/>
    <property type="match status" value="1"/>
</dbReference>
<dbReference type="InterPro" id="IPR014001">
    <property type="entry name" value="Helicase_ATP-bd"/>
</dbReference>
<comment type="caution">
    <text evidence="8">The sequence shown here is derived from an EMBL/GenBank/DDBJ whole genome shotgun (WGS) entry which is preliminary data.</text>
</comment>
<evidence type="ECO:0000259" key="6">
    <source>
        <dbReference type="PROSITE" id="PS51192"/>
    </source>
</evidence>
<dbReference type="CDD" id="cd18785">
    <property type="entry name" value="SF2_C"/>
    <property type="match status" value="1"/>
</dbReference>
<dbReference type="PROSITE" id="PS51194">
    <property type="entry name" value="HELICASE_CTER"/>
    <property type="match status" value="1"/>
</dbReference>
<dbReference type="GO" id="GO:0000724">
    <property type="term" value="P:double-strand break repair via homologous recombination"/>
    <property type="evidence" value="ECO:0007669"/>
    <property type="project" value="TreeGrafter"/>
</dbReference>
<feature type="domain" description="Helicase C-terminal" evidence="7">
    <location>
        <begin position="246"/>
        <end position="388"/>
    </location>
</feature>
<dbReference type="InterPro" id="IPR011545">
    <property type="entry name" value="DEAD/DEAH_box_helicase_dom"/>
</dbReference>
<proteinExistence type="inferred from homology"/>
<evidence type="ECO:0000256" key="3">
    <source>
        <dbReference type="ARBA" id="ARBA00022840"/>
    </source>
</evidence>
<dbReference type="EC" id="5.6.2.4" evidence="5"/>